<sequence>MDHELHPAETAEVRPGPSVTRRELRARRGRRPLGAAPWITAACWVLGVAILLYPTAAAWISQYNQSTLIGFYDRQVEHASPDGRTQIKNARAYNEALSSGVLLPAGANAPVGAGESRDSAARPYRSQLVTPSGMMARLRVPAIDLDLPIFHGTDDDTLLRGLGHLEGTSLPVGGSSTRSVITGHRGLASAKMFTNLDRVKTGDTFTIETFGEVLTYRVKDVTVVAPEDTETLHQVAGEDLVTLITCTPLGVNSHRILVTGERITPTPPADVEAAGKPSAVPHFPWWIPAMIGAILLAVVYLRWAGRPISKSRAETRHIRSRERSE</sequence>
<keyword evidence="3" id="KW-1133">Transmembrane helix</keyword>
<protein>
    <recommendedName>
        <fullName evidence="6">Sortase A</fullName>
    </recommendedName>
</protein>
<evidence type="ECO:0008006" key="6">
    <source>
        <dbReference type="Google" id="ProtNLM"/>
    </source>
</evidence>
<dbReference type="InterPro" id="IPR005754">
    <property type="entry name" value="Sortase"/>
</dbReference>
<evidence type="ECO:0000256" key="1">
    <source>
        <dbReference type="ARBA" id="ARBA00022801"/>
    </source>
</evidence>
<dbReference type="Pfam" id="PF04203">
    <property type="entry name" value="Sortase"/>
    <property type="match status" value="1"/>
</dbReference>
<feature type="compositionally biased region" description="Basic and acidic residues" evidence="2">
    <location>
        <begin position="1"/>
        <end position="12"/>
    </location>
</feature>
<dbReference type="CDD" id="cd05827">
    <property type="entry name" value="Sortase_C"/>
    <property type="match status" value="1"/>
</dbReference>
<evidence type="ECO:0000313" key="4">
    <source>
        <dbReference type="EMBL" id="GAA1783811.1"/>
    </source>
</evidence>
<gene>
    <name evidence="4" type="ORF">GCM10009768_10830</name>
</gene>
<dbReference type="InterPro" id="IPR023365">
    <property type="entry name" value="Sortase_dom-sf"/>
</dbReference>
<evidence type="ECO:0000256" key="3">
    <source>
        <dbReference type="SAM" id="Phobius"/>
    </source>
</evidence>
<dbReference type="RefSeq" id="WP_344030299.1">
    <property type="nucleotide sequence ID" value="NZ_BAAAOB010000001.1"/>
</dbReference>
<feature type="region of interest" description="Disordered" evidence="2">
    <location>
        <begin position="1"/>
        <end position="25"/>
    </location>
</feature>
<keyword evidence="3" id="KW-0472">Membrane</keyword>
<dbReference type="InterPro" id="IPR042002">
    <property type="entry name" value="Sortase_C"/>
</dbReference>
<comment type="caution">
    <text evidence="4">The sequence shown here is derived from an EMBL/GenBank/DDBJ whole genome shotgun (WGS) entry which is preliminary data.</text>
</comment>
<feature type="transmembrane region" description="Helical" evidence="3">
    <location>
        <begin position="35"/>
        <end position="60"/>
    </location>
</feature>
<proteinExistence type="predicted"/>
<dbReference type="EMBL" id="BAAAOB010000001">
    <property type="protein sequence ID" value="GAA1783811.1"/>
    <property type="molecule type" value="Genomic_DNA"/>
</dbReference>
<dbReference type="NCBIfam" id="TIGR01076">
    <property type="entry name" value="sortase_fam"/>
    <property type="match status" value="1"/>
</dbReference>
<accession>A0ABP4XMV0</accession>
<evidence type="ECO:0000256" key="2">
    <source>
        <dbReference type="SAM" id="MobiDB-lite"/>
    </source>
</evidence>
<dbReference type="SUPFAM" id="SSF63817">
    <property type="entry name" value="Sortase"/>
    <property type="match status" value="1"/>
</dbReference>
<keyword evidence="5" id="KW-1185">Reference proteome</keyword>
<reference evidence="5" key="1">
    <citation type="journal article" date="2019" name="Int. J. Syst. Evol. Microbiol.">
        <title>The Global Catalogue of Microorganisms (GCM) 10K type strain sequencing project: providing services to taxonomists for standard genome sequencing and annotation.</title>
        <authorList>
            <consortium name="The Broad Institute Genomics Platform"/>
            <consortium name="The Broad Institute Genome Sequencing Center for Infectious Disease"/>
            <person name="Wu L."/>
            <person name="Ma J."/>
        </authorList>
    </citation>
    <scope>NUCLEOTIDE SEQUENCE [LARGE SCALE GENOMIC DNA]</scope>
    <source>
        <strain evidence="5">JCM 14736</strain>
    </source>
</reference>
<organism evidence="4 5">
    <name type="scientific">Leucobacter iarius</name>
    <dbReference type="NCBI Taxonomy" id="333963"/>
    <lineage>
        <taxon>Bacteria</taxon>
        <taxon>Bacillati</taxon>
        <taxon>Actinomycetota</taxon>
        <taxon>Actinomycetes</taxon>
        <taxon>Micrococcales</taxon>
        <taxon>Microbacteriaceae</taxon>
        <taxon>Leucobacter</taxon>
    </lineage>
</organism>
<name>A0ABP4XMV0_9MICO</name>
<dbReference type="NCBIfam" id="NF033745">
    <property type="entry name" value="class_C_sortase"/>
    <property type="match status" value="1"/>
</dbReference>
<keyword evidence="1" id="KW-0378">Hydrolase</keyword>
<feature type="transmembrane region" description="Helical" evidence="3">
    <location>
        <begin position="285"/>
        <end position="303"/>
    </location>
</feature>
<keyword evidence="3" id="KW-0812">Transmembrane</keyword>
<dbReference type="Proteomes" id="UP001500851">
    <property type="component" value="Unassembled WGS sequence"/>
</dbReference>
<evidence type="ECO:0000313" key="5">
    <source>
        <dbReference type="Proteomes" id="UP001500851"/>
    </source>
</evidence>
<dbReference type="Gene3D" id="2.40.260.10">
    <property type="entry name" value="Sortase"/>
    <property type="match status" value="1"/>
</dbReference>